<dbReference type="PANTHER" id="PTHR30249">
    <property type="entry name" value="PUTATIVE SEROTONIN TRANSPORTER"/>
    <property type="match status" value="1"/>
</dbReference>
<evidence type="ECO:0008006" key="8">
    <source>
        <dbReference type="Google" id="ProtNLM"/>
    </source>
</evidence>
<accession>A0A143DFE0</accession>
<dbReference type="InterPro" id="IPR007300">
    <property type="entry name" value="CidB/LrgB"/>
</dbReference>
<evidence type="ECO:0000256" key="1">
    <source>
        <dbReference type="ARBA" id="ARBA00004141"/>
    </source>
</evidence>
<evidence type="ECO:0000256" key="4">
    <source>
        <dbReference type="ARBA" id="ARBA00023136"/>
    </source>
</evidence>
<feature type="transmembrane region" description="Helical" evidence="5">
    <location>
        <begin position="17"/>
        <end position="34"/>
    </location>
</feature>
<evidence type="ECO:0000313" key="6">
    <source>
        <dbReference type="EMBL" id="AMW35451.1"/>
    </source>
</evidence>
<dbReference type="PANTHER" id="PTHR30249:SF0">
    <property type="entry name" value="PLASTIDAL GLYCOLATE_GLYCERATE TRANSLOCATOR 1, CHLOROPLASTIC"/>
    <property type="match status" value="1"/>
</dbReference>
<evidence type="ECO:0000256" key="5">
    <source>
        <dbReference type="SAM" id="Phobius"/>
    </source>
</evidence>
<name>A0A143DFE0_9PROT</name>
<dbReference type="EMBL" id="CP014525">
    <property type="protein sequence ID" value="AMW35451.1"/>
    <property type="molecule type" value="Genomic_DNA"/>
</dbReference>
<sequence length="240" mass="24512">MSTHITSVWNDLSTSPLTGLTLTLLAYVAGLWIFEKGGRRAILNPVLTAMLLLVTVLNISNISYADYFSGAQFIHFLLGPATVALAVPLYNQLGRVRRSLRALVVAIGTGSVCAAGSAIALAWAAGVSPATLASIAPKSVTSPIAMGIAEQIGGLPSLAAVVVILTGILGAVVGPGILRLTGVRDRRACGVAMGTVCHGVGTARALQHSEVSGAFSSLSMGLNGLATAIILPILWVLFTG</sequence>
<feature type="transmembrane region" description="Helical" evidence="5">
    <location>
        <begin position="158"/>
        <end position="178"/>
    </location>
</feature>
<feature type="transmembrane region" description="Helical" evidence="5">
    <location>
        <begin position="72"/>
        <end position="90"/>
    </location>
</feature>
<keyword evidence="4 5" id="KW-0472">Membrane</keyword>
<organism evidence="6 7">
    <name type="scientific">Haematospirillum jordaniae</name>
    <dbReference type="NCBI Taxonomy" id="1549855"/>
    <lineage>
        <taxon>Bacteria</taxon>
        <taxon>Pseudomonadati</taxon>
        <taxon>Pseudomonadota</taxon>
        <taxon>Alphaproteobacteria</taxon>
        <taxon>Rhodospirillales</taxon>
        <taxon>Novispirillaceae</taxon>
        <taxon>Haematospirillum</taxon>
    </lineage>
</organism>
<keyword evidence="7" id="KW-1185">Reference proteome</keyword>
<dbReference type="KEGG" id="hjo:AY555_00385"/>
<feature type="transmembrane region" description="Helical" evidence="5">
    <location>
        <begin position="41"/>
        <end position="60"/>
    </location>
</feature>
<comment type="subcellular location">
    <subcellularLocation>
        <location evidence="1">Membrane</location>
        <topology evidence="1">Multi-pass membrane protein</topology>
    </subcellularLocation>
</comment>
<dbReference type="OrthoDB" id="9811701at2"/>
<evidence type="ECO:0000256" key="2">
    <source>
        <dbReference type="ARBA" id="ARBA00022692"/>
    </source>
</evidence>
<keyword evidence="3 5" id="KW-1133">Transmembrane helix</keyword>
<dbReference type="Pfam" id="PF04172">
    <property type="entry name" value="LrgB"/>
    <property type="match status" value="1"/>
</dbReference>
<proteinExistence type="predicted"/>
<feature type="transmembrane region" description="Helical" evidence="5">
    <location>
        <begin position="214"/>
        <end position="238"/>
    </location>
</feature>
<protein>
    <recommendedName>
        <fullName evidence="8">LrgB family protein</fullName>
    </recommendedName>
</protein>
<feature type="transmembrane region" description="Helical" evidence="5">
    <location>
        <begin position="102"/>
        <end position="125"/>
    </location>
</feature>
<dbReference type="AlphaFoldDB" id="A0A143DFE0"/>
<evidence type="ECO:0000256" key="3">
    <source>
        <dbReference type="ARBA" id="ARBA00022989"/>
    </source>
</evidence>
<gene>
    <name evidence="6" type="ORF">AY555_00385</name>
</gene>
<keyword evidence="2 5" id="KW-0812">Transmembrane</keyword>
<reference evidence="6 7" key="1">
    <citation type="submission" date="2016-02" db="EMBL/GenBank/DDBJ databases">
        <title>Complete Genome of H5569, the type strain of the newly described species Haematospirillium jordaniae.</title>
        <authorList>
            <person name="Nicholson A.C."/>
            <person name="Humrighouse B.W."/>
            <person name="Loparov V."/>
            <person name="McQuiston J.R."/>
        </authorList>
    </citation>
    <scope>NUCLEOTIDE SEQUENCE [LARGE SCALE GENOMIC DNA]</scope>
    <source>
        <strain evidence="6 7">H5569</strain>
    </source>
</reference>
<dbReference type="GO" id="GO:0016020">
    <property type="term" value="C:membrane"/>
    <property type="evidence" value="ECO:0007669"/>
    <property type="project" value="UniProtKB-SubCell"/>
</dbReference>
<evidence type="ECO:0000313" key="7">
    <source>
        <dbReference type="Proteomes" id="UP000076066"/>
    </source>
</evidence>
<dbReference type="Proteomes" id="UP000076066">
    <property type="component" value="Chromosome"/>
</dbReference>